<keyword evidence="2 6" id="KW-0560">Oxidoreductase</keyword>
<sequence length="393" mass="41344">MRFDFSTAGRIIFGPGTREEVPALASRMGRRTLVVGGRSRDRIAGLIQGLKAWGMNAVTFAVDREPTMEIVLEGLALARAEGCDIVIGMGGGSVIDAGKAISALLTNPGELLEYLEVIGGSQSIPNPPAPYIAIPTTAGTGTEATRNAVIISREHKVKVSMRSEMMLPRLVVADPELTYSLPPHITARTGLDALTQLIEAFVSVRANPFTDGLCREGLARAARSLNTVYADGGDKAAREDMMLASLFSGLALANAGLGAVHGFAAPLGGMFDAPHGIICARLLPIVMDVNIRALSARSSGSQALARYGEIARILTGNPGADARQGIAWVEEACAAMHIPPLSTIGLSEEHIPSLVEKAMRASSMKGNPIGLTGQELEEIARRSLTPVPARVPR</sequence>
<name>A0A485LVN1_9ZZZZ</name>
<dbReference type="AlphaFoldDB" id="A0A485LVN1"/>
<dbReference type="GO" id="GO:0046872">
    <property type="term" value="F:metal ion binding"/>
    <property type="evidence" value="ECO:0007669"/>
    <property type="project" value="InterPro"/>
</dbReference>
<dbReference type="InterPro" id="IPR018211">
    <property type="entry name" value="ADH_Fe_CS"/>
</dbReference>
<dbReference type="InterPro" id="IPR056798">
    <property type="entry name" value="ADH_Fe_C"/>
</dbReference>
<dbReference type="EMBL" id="CAADRM010000034">
    <property type="protein sequence ID" value="VFU12162.1"/>
    <property type="molecule type" value="Genomic_DNA"/>
</dbReference>
<dbReference type="Gene3D" id="1.20.1090.10">
    <property type="entry name" value="Dehydroquinate synthase-like - alpha domain"/>
    <property type="match status" value="1"/>
</dbReference>
<dbReference type="PROSITE" id="PS00913">
    <property type="entry name" value="ADH_IRON_1"/>
    <property type="match status" value="1"/>
</dbReference>
<dbReference type="PANTHER" id="PTHR11496:SF102">
    <property type="entry name" value="ALCOHOL DEHYDROGENASE 4"/>
    <property type="match status" value="1"/>
</dbReference>
<evidence type="ECO:0000256" key="1">
    <source>
        <dbReference type="ARBA" id="ARBA00007358"/>
    </source>
</evidence>
<dbReference type="EC" id="1.1.1.202" evidence="6"/>
<dbReference type="PANTHER" id="PTHR11496">
    <property type="entry name" value="ALCOHOL DEHYDROGENASE"/>
    <property type="match status" value="1"/>
</dbReference>
<dbReference type="GO" id="GO:0047516">
    <property type="term" value="F:1,3-propanediol dehydrogenase activity"/>
    <property type="evidence" value="ECO:0007669"/>
    <property type="project" value="UniProtKB-EC"/>
</dbReference>
<evidence type="ECO:0000259" key="5">
    <source>
        <dbReference type="Pfam" id="PF25137"/>
    </source>
</evidence>
<evidence type="ECO:0000256" key="3">
    <source>
        <dbReference type="ARBA" id="ARBA00023027"/>
    </source>
</evidence>
<feature type="domain" description="Alcohol dehydrogenase iron-type/glycerol dehydrogenase GldA" evidence="4">
    <location>
        <begin position="10"/>
        <end position="175"/>
    </location>
</feature>
<evidence type="ECO:0000259" key="4">
    <source>
        <dbReference type="Pfam" id="PF00465"/>
    </source>
</evidence>
<dbReference type="InterPro" id="IPR039697">
    <property type="entry name" value="Alcohol_dehydrogenase_Fe"/>
</dbReference>
<reference evidence="6" key="1">
    <citation type="submission" date="2019-03" db="EMBL/GenBank/DDBJ databases">
        <authorList>
            <person name="Hao L."/>
        </authorList>
    </citation>
    <scope>NUCLEOTIDE SEQUENCE</scope>
</reference>
<evidence type="ECO:0000256" key="2">
    <source>
        <dbReference type="ARBA" id="ARBA00023002"/>
    </source>
</evidence>
<dbReference type="CDD" id="cd08183">
    <property type="entry name" value="Fe-ADH-like"/>
    <property type="match status" value="1"/>
</dbReference>
<dbReference type="Gene3D" id="3.40.50.1970">
    <property type="match status" value="1"/>
</dbReference>
<dbReference type="FunFam" id="3.40.50.1970:FF:000003">
    <property type="entry name" value="Alcohol dehydrogenase, iron-containing"/>
    <property type="match status" value="1"/>
</dbReference>
<dbReference type="Pfam" id="PF25137">
    <property type="entry name" value="ADH_Fe_C"/>
    <property type="match status" value="1"/>
</dbReference>
<comment type="similarity">
    <text evidence="1">Belongs to the iron-containing alcohol dehydrogenase family.</text>
</comment>
<proteinExistence type="inferred from homology"/>
<dbReference type="SUPFAM" id="SSF56796">
    <property type="entry name" value="Dehydroquinate synthase-like"/>
    <property type="match status" value="1"/>
</dbReference>
<dbReference type="GO" id="GO:0004022">
    <property type="term" value="F:alcohol dehydrogenase (NAD+) activity"/>
    <property type="evidence" value="ECO:0007669"/>
    <property type="project" value="TreeGrafter"/>
</dbReference>
<protein>
    <submittedName>
        <fullName evidence="6">1,3-propanediol dehydrogenase</fullName>
        <ecNumber evidence="6">1.1.1.202</ecNumber>
    </submittedName>
</protein>
<organism evidence="6">
    <name type="scientific">anaerobic digester metagenome</name>
    <dbReference type="NCBI Taxonomy" id="1263854"/>
    <lineage>
        <taxon>unclassified sequences</taxon>
        <taxon>metagenomes</taxon>
        <taxon>ecological metagenomes</taxon>
    </lineage>
</organism>
<dbReference type="Pfam" id="PF00465">
    <property type="entry name" value="Fe-ADH"/>
    <property type="match status" value="1"/>
</dbReference>
<feature type="domain" description="Fe-containing alcohol dehydrogenase-like C-terminal" evidence="5">
    <location>
        <begin position="186"/>
        <end position="383"/>
    </location>
</feature>
<dbReference type="InterPro" id="IPR001670">
    <property type="entry name" value="ADH_Fe/GldA"/>
</dbReference>
<accession>A0A485LVN1</accession>
<keyword evidence="3" id="KW-0520">NAD</keyword>
<evidence type="ECO:0000313" key="6">
    <source>
        <dbReference type="EMBL" id="VFU12162.1"/>
    </source>
</evidence>
<gene>
    <name evidence="6" type="primary">dhaT</name>
    <name evidence="6" type="ORF">SCFA_1290004</name>
</gene>